<protein>
    <submittedName>
        <fullName evidence="2">Uncharacterized protein</fullName>
    </submittedName>
</protein>
<feature type="compositionally biased region" description="Polar residues" evidence="1">
    <location>
        <begin position="45"/>
        <end position="59"/>
    </location>
</feature>
<keyword evidence="3" id="KW-1185">Reference proteome</keyword>
<evidence type="ECO:0000256" key="1">
    <source>
        <dbReference type="SAM" id="MobiDB-lite"/>
    </source>
</evidence>
<proteinExistence type="predicted"/>
<dbReference type="EMBL" id="SRLO01000063">
    <property type="protein sequence ID" value="TNN79565.1"/>
    <property type="molecule type" value="Genomic_DNA"/>
</dbReference>
<accession>A0A4Z2INU3</accession>
<feature type="compositionally biased region" description="Basic and acidic residues" evidence="1">
    <location>
        <begin position="119"/>
        <end position="141"/>
    </location>
</feature>
<feature type="compositionally biased region" description="Basic and acidic residues" evidence="1">
    <location>
        <begin position="27"/>
        <end position="44"/>
    </location>
</feature>
<feature type="region of interest" description="Disordered" evidence="1">
    <location>
        <begin position="107"/>
        <end position="172"/>
    </location>
</feature>
<comment type="caution">
    <text evidence="2">The sequence shown here is derived from an EMBL/GenBank/DDBJ whole genome shotgun (WGS) entry which is preliminary data.</text>
</comment>
<evidence type="ECO:0000313" key="3">
    <source>
        <dbReference type="Proteomes" id="UP000314294"/>
    </source>
</evidence>
<feature type="compositionally biased region" description="Low complexity" evidence="1">
    <location>
        <begin position="107"/>
        <end position="116"/>
    </location>
</feature>
<reference evidence="2 3" key="1">
    <citation type="submission" date="2019-03" db="EMBL/GenBank/DDBJ databases">
        <title>First draft genome of Liparis tanakae, snailfish: a comprehensive survey of snailfish specific genes.</title>
        <authorList>
            <person name="Kim W."/>
            <person name="Song I."/>
            <person name="Jeong J.-H."/>
            <person name="Kim D."/>
            <person name="Kim S."/>
            <person name="Ryu S."/>
            <person name="Song J.Y."/>
            <person name="Lee S.K."/>
        </authorList>
    </citation>
    <scope>NUCLEOTIDE SEQUENCE [LARGE SCALE GENOMIC DNA]</scope>
    <source>
        <tissue evidence="2">Muscle</tissue>
    </source>
</reference>
<evidence type="ECO:0000313" key="2">
    <source>
        <dbReference type="EMBL" id="TNN79565.1"/>
    </source>
</evidence>
<organism evidence="2 3">
    <name type="scientific">Liparis tanakae</name>
    <name type="common">Tanaka's snailfish</name>
    <dbReference type="NCBI Taxonomy" id="230148"/>
    <lineage>
        <taxon>Eukaryota</taxon>
        <taxon>Metazoa</taxon>
        <taxon>Chordata</taxon>
        <taxon>Craniata</taxon>
        <taxon>Vertebrata</taxon>
        <taxon>Euteleostomi</taxon>
        <taxon>Actinopterygii</taxon>
        <taxon>Neopterygii</taxon>
        <taxon>Teleostei</taxon>
        <taxon>Neoteleostei</taxon>
        <taxon>Acanthomorphata</taxon>
        <taxon>Eupercaria</taxon>
        <taxon>Perciformes</taxon>
        <taxon>Cottioidei</taxon>
        <taxon>Cottales</taxon>
        <taxon>Liparidae</taxon>
        <taxon>Liparis</taxon>
    </lineage>
</organism>
<gene>
    <name evidence="2" type="ORF">EYF80_010147</name>
</gene>
<sequence length="172" mass="18519">MSHDSFPQCSPRPLIPPHTQQQQLPKDQTHADKPRAGEPTRSETQECSLYPETSVSQGAATRGRECGRGLGALPKAGRYAFITEGIESRPGSEVGLSSKEHSESFVASGASVGASGDNIGRRASEECKWGRGRAGARDRLSIRIPARQRPAGTARDRRAPQTHVVDTSFDTL</sequence>
<feature type="region of interest" description="Disordered" evidence="1">
    <location>
        <begin position="1"/>
        <end position="72"/>
    </location>
</feature>
<dbReference type="AlphaFoldDB" id="A0A4Z2INU3"/>
<name>A0A4Z2INU3_9TELE</name>
<dbReference type="Proteomes" id="UP000314294">
    <property type="component" value="Unassembled WGS sequence"/>
</dbReference>